<dbReference type="PANTHER" id="PTHR23236:SF12">
    <property type="entry name" value="EUKARYOTIC INITIATION FACTOR 4B-RELATED"/>
    <property type="match status" value="1"/>
</dbReference>
<protein>
    <recommendedName>
        <fullName evidence="4">RRM domain-containing protein</fullName>
    </recommendedName>
</protein>
<dbReference type="OrthoDB" id="4726at2759"/>
<dbReference type="PROSITE" id="PS50102">
    <property type="entry name" value="RRM"/>
    <property type="match status" value="1"/>
</dbReference>
<sequence length="208" mass="23003">MDDKLTSADYAEHNDAADYGESPQDTGELVDASTEGELEGGMDPELAELQKRMLEMEKEAQRLRELEENLTKEPKAGEQAAEEDDVDSRSIYIGNVDYVTTPDELQEHFKGSGAINRVTILCDKFTGHPKGYAYVEFVTTDAVTKAQLLDGSMLHGRPLKVDPKRTNMPGMNRGRGRGRGRGGFHGYPPRGRGGYRGRGRGAPYYAPY</sequence>
<feature type="region of interest" description="Disordered" evidence="3">
    <location>
        <begin position="67"/>
        <end position="87"/>
    </location>
</feature>
<keyword evidence="1 2" id="KW-0694">RNA-binding</keyword>
<evidence type="ECO:0000256" key="2">
    <source>
        <dbReference type="PROSITE-ProRule" id="PRU00176"/>
    </source>
</evidence>
<proteinExistence type="predicted"/>
<dbReference type="SUPFAM" id="SSF54928">
    <property type="entry name" value="RNA-binding domain, RBD"/>
    <property type="match status" value="1"/>
</dbReference>
<evidence type="ECO:0000256" key="3">
    <source>
        <dbReference type="SAM" id="MobiDB-lite"/>
    </source>
</evidence>
<dbReference type="SMART" id="SM00360">
    <property type="entry name" value="RRM"/>
    <property type="match status" value="1"/>
</dbReference>
<evidence type="ECO:0000313" key="6">
    <source>
        <dbReference type="Proteomes" id="UP001140011"/>
    </source>
</evidence>
<dbReference type="InterPro" id="IPR035979">
    <property type="entry name" value="RBD_domain_sf"/>
</dbReference>
<evidence type="ECO:0000313" key="5">
    <source>
        <dbReference type="EMBL" id="KAJ2753819.1"/>
    </source>
</evidence>
<comment type="caution">
    <text evidence="5">The sequence shown here is derived from an EMBL/GenBank/DDBJ whole genome shotgun (WGS) entry which is preliminary data.</text>
</comment>
<dbReference type="AlphaFoldDB" id="A0A9W8GVC2"/>
<dbReference type="EMBL" id="JANBUH010000159">
    <property type="protein sequence ID" value="KAJ2753819.1"/>
    <property type="molecule type" value="Genomic_DNA"/>
</dbReference>
<evidence type="ECO:0000259" key="4">
    <source>
        <dbReference type="PROSITE" id="PS50102"/>
    </source>
</evidence>
<dbReference type="InterPro" id="IPR012677">
    <property type="entry name" value="Nucleotide-bd_a/b_plait_sf"/>
</dbReference>
<name>A0A9W8GVC2_9FUNG</name>
<dbReference type="GO" id="GO:0005737">
    <property type="term" value="C:cytoplasm"/>
    <property type="evidence" value="ECO:0007669"/>
    <property type="project" value="TreeGrafter"/>
</dbReference>
<dbReference type="CDD" id="cd12306">
    <property type="entry name" value="RRM_II_PABPs"/>
    <property type="match status" value="1"/>
</dbReference>
<dbReference type="InterPro" id="IPR000504">
    <property type="entry name" value="RRM_dom"/>
</dbReference>
<organism evidence="5 6">
    <name type="scientific">Coemansia pectinata</name>
    <dbReference type="NCBI Taxonomy" id="1052879"/>
    <lineage>
        <taxon>Eukaryota</taxon>
        <taxon>Fungi</taxon>
        <taxon>Fungi incertae sedis</taxon>
        <taxon>Zoopagomycota</taxon>
        <taxon>Kickxellomycotina</taxon>
        <taxon>Kickxellomycetes</taxon>
        <taxon>Kickxellales</taxon>
        <taxon>Kickxellaceae</taxon>
        <taxon>Coemansia</taxon>
    </lineage>
</organism>
<gene>
    <name evidence="5" type="ORF">GGI19_002850</name>
</gene>
<keyword evidence="6" id="KW-1185">Reference proteome</keyword>
<dbReference type="Pfam" id="PF00076">
    <property type="entry name" value="RRM_1"/>
    <property type="match status" value="1"/>
</dbReference>
<feature type="domain" description="RRM" evidence="4">
    <location>
        <begin position="89"/>
        <end position="166"/>
    </location>
</feature>
<accession>A0A9W8GVC2</accession>
<evidence type="ECO:0000256" key="1">
    <source>
        <dbReference type="ARBA" id="ARBA00022884"/>
    </source>
</evidence>
<feature type="compositionally biased region" description="Basic and acidic residues" evidence="3">
    <location>
        <begin position="67"/>
        <end position="76"/>
    </location>
</feature>
<dbReference type="Gene3D" id="3.30.70.330">
    <property type="match status" value="1"/>
</dbReference>
<dbReference type="GO" id="GO:0008143">
    <property type="term" value="F:poly(A) binding"/>
    <property type="evidence" value="ECO:0007669"/>
    <property type="project" value="TreeGrafter"/>
</dbReference>
<feature type="compositionally biased region" description="Basic and acidic residues" evidence="3">
    <location>
        <begin position="1"/>
        <end position="16"/>
    </location>
</feature>
<feature type="region of interest" description="Disordered" evidence="3">
    <location>
        <begin position="156"/>
        <end position="198"/>
    </location>
</feature>
<dbReference type="Proteomes" id="UP001140011">
    <property type="component" value="Unassembled WGS sequence"/>
</dbReference>
<feature type="compositionally biased region" description="Gly residues" evidence="3">
    <location>
        <begin position="183"/>
        <end position="192"/>
    </location>
</feature>
<feature type="compositionally biased region" description="Acidic residues" evidence="3">
    <location>
        <begin position="34"/>
        <end position="44"/>
    </location>
</feature>
<reference evidence="5" key="1">
    <citation type="submission" date="2022-07" db="EMBL/GenBank/DDBJ databases">
        <title>Phylogenomic reconstructions and comparative analyses of Kickxellomycotina fungi.</title>
        <authorList>
            <person name="Reynolds N.K."/>
            <person name="Stajich J.E."/>
            <person name="Barry K."/>
            <person name="Grigoriev I.V."/>
            <person name="Crous P."/>
            <person name="Smith M.E."/>
        </authorList>
    </citation>
    <scope>NUCLEOTIDE SEQUENCE</scope>
    <source>
        <strain evidence="5">BCRC 34297</strain>
    </source>
</reference>
<dbReference type="PANTHER" id="PTHR23236">
    <property type="entry name" value="EUKARYOTIC TRANSLATION INITIATION FACTOR 4B/4H"/>
    <property type="match status" value="1"/>
</dbReference>
<feature type="region of interest" description="Disordered" evidence="3">
    <location>
        <begin position="1"/>
        <end position="44"/>
    </location>
</feature>